<comment type="similarity">
    <text evidence="4">Belongs to the alkB family.</text>
</comment>
<comment type="catalytic activity">
    <reaction evidence="16">
        <text>an N(3)-methyl-2'-deoxycytidine in double-stranded DNA + 2-oxoglutarate + O2 = a 2'-deoxycytidine in double-stranded DNA + formaldehyde + succinate + CO2 + H(+)</text>
        <dbReference type="Rhea" id="RHEA:70439"/>
        <dbReference type="Rhea" id="RHEA-COMP:14237"/>
        <dbReference type="Rhea" id="RHEA-COMP:17070"/>
        <dbReference type="ChEBI" id="CHEBI:15378"/>
        <dbReference type="ChEBI" id="CHEBI:15379"/>
        <dbReference type="ChEBI" id="CHEBI:16526"/>
        <dbReference type="ChEBI" id="CHEBI:16810"/>
        <dbReference type="ChEBI" id="CHEBI:16842"/>
        <dbReference type="ChEBI" id="CHEBI:30031"/>
        <dbReference type="ChEBI" id="CHEBI:85452"/>
        <dbReference type="ChEBI" id="CHEBI:139075"/>
    </reaction>
    <physiologicalReaction direction="left-to-right" evidence="16">
        <dbReference type="Rhea" id="RHEA:70440"/>
    </physiologicalReaction>
</comment>
<accession>A0AAW1APR6</accession>
<evidence type="ECO:0000256" key="10">
    <source>
        <dbReference type="ARBA" id="ARBA00023004"/>
    </source>
</evidence>
<keyword evidence="12" id="KW-0539">Nucleus</keyword>
<comment type="catalytic activity">
    <reaction evidence="21">
        <text>an N(1)-methyl-2'-deoxyadenosine in double-stranded DNA + 2-oxoglutarate + O2 = a 2'-deoxyadenosine in double-stranded DNA + formaldehyde + succinate + CO2 + H(+)</text>
        <dbReference type="Rhea" id="RHEA:70443"/>
        <dbReference type="Rhea" id="RHEA-COMP:14236"/>
        <dbReference type="Rhea" id="RHEA-COMP:17897"/>
        <dbReference type="ChEBI" id="CHEBI:15378"/>
        <dbReference type="ChEBI" id="CHEBI:15379"/>
        <dbReference type="ChEBI" id="CHEBI:16526"/>
        <dbReference type="ChEBI" id="CHEBI:16810"/>
        <dbReference type="ChEBI" id="CHEBI:16842"/>
        <dbReference type="ChEBI" id="CHEBI:30031"/>
        <dbReference type="ChEBI" id="CHEBI:90615"/>
        <dbReference type="ChEBI" id="CHEBI:139096"/>
    </reaction>
    <physiologicalReaction direction="left-to-right" evidence="21">
        <dbReference type="Rhea" id="RHEA:70444"/>
    </physiologicalReaction>
</comment>
<evidence type="ECO:0000256" key="13">
    <source>
        <dbReference type="ARBA" id="ARBA00051010"/>
    </source>
</evidence>
<keyword evidence="10" id="KW-0408">Iron</keyword>
<evidence type="ECO:0000256" key="1">
    <source>
        <dbReference type="ARBA" id="ARBA00001954"/>
    </source>
</evidence>
<feature type="binding site" evidence="28">
    <location>
        <position position="280"/>
    </location>
    <ligand>
        <name>2-oxoglutarate</name>
        <dbReference type="ChEBI" id="CHEBI:16810"/>
    </ligand>
</feature>
<feature type="binding site" evidence="28">
    <location>
        <position position="357"/>
    </location>
    <ligand>
        <name>2-oxoglutarate</name>
        <dbReference type="ChEBI" id="CHEBI:16810"/>
    </ligand>
</feature>
<comment type="caution">
    <text evidence="31">The sequence shown here is derived from an EMBL/GenBank/DDBJ whole genome shotgun (WGS) entry which is preliminary data.</text>
</comment>
<dbReference type="EC" id="1.14.11.33" evidence="24"/>
<evidence type="ECO:0000256" key="26">
    <source>
        <dbReference type="ARBA" id="ARBA00077989"/>
    </source>
</evidence>
<organism evidence="31 32">
    <name type="scientific">Crotalus adamanteus</name>
    <name type="common">Eastern diamondback rattlesnake</name>
    <dbReference type="NCBI Taxonomy" id="8729"/>
    <lineage>
        <taxon>Eukaryota</taxon>
        <taxon>Metazoa</taxon>
        <taxon>Chordata</taxon>
        <taxon>Craniata</taxon>
        <taxon>Vertebrata</taxon>
        <taxon>Euteleostomi</taxon>
        <taxon>Lepidosauria</taxon>
        <taxon>Squamata</taxon>
        <taxon>Bifurcata</taxon>
        <taxon>Unidentata</taxon>
        <taxon>Episquamata</taxon>
        <taxon>Toxicofera</taxon>
        <taxon>Serpentes</taxon>
        <taxon>Colubroidea</taxon>
        <taxon>Viperidae</taxon>
        <taxon>Crotalinae</taxon>
        <taxon>Crotalus</taxon>
    </lineage>
</organism>
<feature type="binding site" evidence="28">
    <location>
        <position position="345"/>
    </location>
    <ligand>
        <name>2-oxoglutarate</name>
        <dbReference type="ChEBI" id="CHEBI:16810"/>
    </ligand>
</feature>
<dbReference type="InterPro" id="IPR037151">
    <property type="entry name" value="AlkB-like_sf"/>
</dbReference>
<evidence type="ECO:0000256" key="20">
    <source>
        <dbReference type="ARBA" id="ARBA00052627"/>
    </source>
</evidence>
<feature type="domain" description="Fe2OG dioxygenase" evidence="30">
    <location>
        <begin position="261"/>
        <end position="366"/>
    </location>
</feature>
<evidence type="ECO:0000256" key="23">
    <source>
        <dbReference type="ARBA" id="ARBA00062909"/>
    </source>
</evidence>
<evidence type="ECO:0000256" key="22">
    <source>
        <dbReference type="ARBA" id="ARBA00053025"/>
    </source>
</evidence>
<feature type="binding site" evidence="28">
    <location>
        <position position="283"/>
    </location>
    <ligand>
        <name>substrate</name>
    </ligand>
</feature>
<evidence type="ECO:0000256" key="29">
    <source>
        <dbReference type="SAM" id="MobiDB-lite"/>
    </source>
</evidence>
<dbReference type="GO" id="GO:0005730">
    <property type="term" value="C:nucleolus"/>
    <property type="evidence" value="ECO:0007669"/>
    <property type="project" value="UniProtKB-SubCell"/>
</dbReference>
<dbReference type="InterPro" id="IPR032852">
    <property type="entry name" value="ALKBH2"/>
</dbReference>
<feature type="binding site" evidence="28">
    <location>
        <begin position="231"/>
        <end position="233"/>
    </location>
    <ligand>
        <name>substrate</name>
    </ligand>
</feature>
<keyword evidence="7" id="KW-0460">Magnesium</keyword>
<evidence type="ECO:0000256" key="24">
    <source>
        <dbReference type="ARBA" id="ARBA00066725"/>
    </source>
</evidence>
<comment type="catalytic activity">
    <reaction evidence="19">
        <text>a 3,N(4)-etheno-2'-deoxycytidine in single-stranded DNA + 2-oxoglutarate + O2 + H2O = a 2'-deoxycytidine in single-stranded DNA + glyoxal + succinate + CO2</text>
        <dbReference type="Rhea" id="RHEA:70471"/>
        <dbReference type="Rhea" id="RHEA-COMP:12846"/>
        <dbReference type="Rhea" id="RHEA-COMP:17906"/>
        <dbReference type="ChEBI" id="CHEBI:15377"/>
        <dbReference type="ChEBI" id="CHEBI:15379"/>
        <dbReference type="ChEBI" id="CHEBI:16526"/>
        <dbReference type="ChEBI" id="CHEBI:16810"/>
        <dbReference type="ChEBI" id="CHEBI:30031"/>
        <dbReference type="ChEBI" id="CHEBI:34779"/>
        <dbReference type="ChEBI" id="CHEBI:85452"/>
        <dbReference type="ChEBI" id="CHEBI:189585"/>
    </reaction>
    <physiologicalReaction direction="left-to-right" evidence="19">
        <dbReference type="Rhea" id="RHEA:70472"/>
    </physiologicalReaction>
</comment>
<feature type="binding site" evidence="28">
    <location>
        <begin position="211"/>
        <end position="213"/>
    </location>
    <ligand>
        <name>substrate</name>
    </ligand>
</feature>
<comment type="subunit">
    <text evidence="23">Interacts with PCNA homotrimer; this interaction is enhanced during the S-phase of the cell cycle. Interacts with nucleolar proteins NCL, UBTF and NPM1. Interacts with XRCC5-XRCC6 heterodimer.</text>
</comment>
<evidence type="ECO:0000313" key="31">
    <source>
        <dbReference type="EMBL" id="KAK9391789.1"/>
    </source>
</evidence>
<evidence type="ECO:0000256" key="21">
    <source>
        <dbReference type="ARBA" id="ARBA00052800"/>
    </source>
</evidence>
<comment type="catalytic activity">
    <reaction evidence="17">
        <text>a 3,N(4)-etheno-2'-deoxycytidine in double-stranded DNA + 2-oxoglutarate + O2 + H2O = a 2'-deoxycytidine in double-stranded DNA + glyoxal + succinate + CO2</text>
        <dbReference type="Rhea" id="RHEA:70467"/>
        <dbReference type="Rhea" id="RHEA-COMP:17070"/>
        <dbReference type="Rhea" id="RHEA-COMP:17905"/>
        <dbReference type="ChEBI" id="CHEBI:15377"/>
        <dbReference type="ChEBI" id="CHEBI:15379"/>
        <dbReference type="ChEBI" id="CHEBI:16526"/>
        <dbReference type="ChEBI" id="CHEBI:16810"/>
        <dbReference type="ChEBI" id="CHEBI:30031"/>
        <dbReference type="ChEBI" id="CHEBI:34779"/>
        <dbReference type="ChEBI" id="CHEBI:85452"/>
        <dbReference type="ChEBI" id="CHEBI:189585"/>
    </reaction>
    <physiologicalReaction direction="left-to-right" evidence="17">
        <dbReference type="Rhea" id="RHEA:70468"/>
    </physiologicalReaction>
</comment>
<name>A0AAW1APR6_CROAD</name>
<evidence type="ECO:0000256" key="19">
    <source>
        <dbReference type="ARBA" id="ARBA00052597"/>
    </source>
</evidence>
<feature type="binding site" evidence="28">
    <location>
        <position position="268"/>
    </location>
    <ligand>
        <name>2-oxoglutarate</name>
        <dbReference type="ChEBI" id="CHEBI:16810"/>
    </ligand>
</feature>
<gene>
    <name evidence="31" type="ORF">NXF25_018178</name>
</gene>
<dbReference type="SUPFAM" id="SSF51197">
    <property type="entry name" value="Clavaminate synthase-like"/>
    <property type="match status" value="1"/>
</dbReference>
<evidence type="ECO:0000259" key="30">
    <source>
        <dbReference type="PROSITE" id="PS51471"/>
    </source>
</evidence>
<dbReference type="EMBL" id="JAOTOJ010000018">
    <property type="protein sequence ID" value="KAK9391789.1"/>
    <property type="molecule type" value="Genomic_DNA"/>
</dbReference>
<evidence type="ECO:0000313" key="32">
    <source>
        <dbReference type="Proteomes" id="UP001474421"/>
    </source>
</evidence>
<proteinExistence type="inferred from homology"/>
<sequence length="368" mass="40498">MRPGHPIEPGTGLSGGGCCCNPLRRRRLFLASGPGGGRGPWPPCCAKAPSLPARFAPELRGRSTWVALAPAGARKVFPAGPPSLSGSERRMGGEGGVQGGLPLFSPLFCPKSAMKKFLLPAGPAPSSEEAPGPRATEGEAGPARHGSLEKAERAKQEVPPLPGGPWKEIRAEGLSCDYTVLYGRVQADEAFRQLEKEVEYFEGEFTKLHIFGKWHDIPRKQVTYGDAGLTYTYSGVTFSPKPWIPVLNRIRDRVQLATGHTFNFVLINRYKDGHDHIGEHRDDERELLPRSPIASVSFGASRDFILRHGASRGKNPSRRIAPVKLQLDHGSLLVMNFPTNHYWYHSLPIRKKVLAPRINLTFRKIRTL</sequence>
<keyword evidence="11" id="KW-0234">DNA repair</keyword>
<evidence type="ECO:0000256" key="17">
    <source>
        <dbReference type="ARBA" id="ARBA00051434"/>
    </source>
</evidence>
<evidence type="ECO:0000256" key="16">
    <source>
        <dbReference type="ARBA" id="ARBA00051376"/>
    </source>
</evidence>
<evidence type="ECO:0000256" key="11">
    <source>
        <dbReference type="ARBA" id="ARBA00023204"/>
    </source>
</evidence>
<evidence type="ECO:0000256" key="4">
    <source>
        <dbReference type="ARBA" id="ARBA00007879"/>
    </source>
</evidence>
<evidence type="ECO:0000256" key="25">
    <source>
        <dbReference type="ARBA" id="ARBA00072134"/>
    </source>
</evidence>
<dbReference type="PROSITE" id="PS51471">
    <property type="entry name" value="FE2OG_OXY"/>
    <property type="match status" value="1"/>
</dbReference>
<evidence type="ECO:0000256" key="28">
    <source>
        <dbReference type="PIRSR" id="PIRSR632852-1"/>
    </source>
</evidence>
<evidence type="ECO:0000256" key="9">
    <source>
        <dbReference type="ARBA" id="ARBA00023002"/>
    </source>
</evidence>
<dbReference type="GO" id="GO:0006307">
    <property type="term" value="P:DNA alkylation repair"/>
    <property type="evidence" value="ECO:0007669"/>
    <property type="project" value="TreeGrafter"/>
</dbReference>
<dbReference type="FunFam" id="2.60.120.590:FF:000004">
    <property type="entry name" value="DNA oxidative demethylase ALKBH2"/>
    <property type="match status" value="1"/>
</dbReference>
<evidence type="ECO:0000256" key="8">
    <source>
        <dbReference type="ARBA" id="ARBA00022964"/>
    </source>
</evidence>
<evidence type="ECO:0000256" key="2">
    <source>
        <dbReference type="ARBA" id="ARBA00004604"/>
    </source>
</evidence>
<feature type="binding site" evidence="28">
    <location>
        <position position="361"/>
    </location>
    <ligand>
        <name>2-oxoglutarate</name>
        <dbReference type="ChEBI" id="CHEBI:16810"/>
    </ligand>
</feature>
<protein>
    <recommendedName>
        <fullName evidence="25">DNA oxidative demethylase ALKBH2</fullName>
        <ecNumber evidence="24">1.14.11.33</ecNumber>
    </recommendedName>
    <alternativeName>
        <fullName evidence="26">Alkylated DNA repair protein alkB homolog 2</fullName>
    </alternativeName>
    <alternativeName>
        <fullName evidence="27">Alpha-ketoglutarate-dependent dioxygenase alkB homolog 2</fullName>
    </alternativeName>
</protein>
<evidence type="ECO:0000256" key="3">
    <source>
        <dbReference type="ARBA" id="ARBA00004642"/>
    </source>
</evidence>
<comment type="catalytic activity">
    <reaction evidence="22">
        <text>a methylated nucleobase within DNA + 2-oxoglutarate + O2 = a nucleobase within DNA + formaldehyde + succinate + CO2</text>
        <dbReference type="Rhea" id="RHEA:30299"/>
        <dbReference type="Rhea" id="RHEA-COMP:12192"/>
        <dbReference type="Rhea" id="RHEA-COMP:12193"/>
        <dbReference type="ChEBI" id="CHEBI:15379"/>
        <dbReference type="ChEBI" id="CHEBI:16526"/>
        <dbReference type="ChEBI" id="CHEBI:16810"/>
        <dbReference type="ChEBI" id="CHEBI:16842"/>
        <dbReference type="ChEBI" id="CHEBI:30031"/>
        <dbReference type="ChEBI" id="CHEBI:32875"/>
        <dbReference type="ChEBI" id="CHEBI:64428"/>
        <dbReference type="EC" id="1.14.11.33"/>
    </reaction>
    <physiologicalReaction direction="left-to-right" evidence="22">
        <dbReference type="Rhea" id="RHEA:30300"/>
    </physiologicalReaction>
</comment>
<feature type="compositionally biased region" description="Low complexity" evidence="29">
    <location>
        <begin position="120"/>
        <end position="133"/>
    </location>
</feature>
<comment type="catalytic activity">
    <reaction evidence="18">
        <text>a 1,N(2)-etheno-2'-deoxyguanosine in double-stranded DNA + 2-oxoglutarate + O2 + H2O = a 2'-deoxyguanosine in double-stranded DNA + glyoxal + succinate + CO2</text>
        <dbReference type="Rhea" id="RHEA:70487"/>
        <dbReference type="Rhea" id="RHEA-COMP:17910"/>
        <dbReference type="Rhea" id="RHEA-COMP:17912"/>
        <dbReference type="ChEBI" id="CHEBI:15377"/>
        <dbReference type="ChEBI" id="CHEBI:15379"/>
        <dbReference type="ChEBI" id="CHEBI:16526"/>
        <dbReference type="ChEBI" id="CHEBI:16810"/>
        <dbReference type="ChEBI" id="CHEBI:30031"/>
        <dbReference type="ChEBI" id="CHEBI:34779"/>
        <dbReference type="ChEBI" id="CHEBI:85445"/>
        <dbReference type="ChEBI" id="CHEBI:189586"/>
    </reaction>
    <physiologicalReaction direction="left-to-right" evidence="18">
        <dbReference type="Rhea" id="RHEA:70488"/>
    </physiologicalReaction>
</comment>
<dbReference type="PANTHER" id="PTHR31573:SF1">
    <property type="entry name" value="DNA OXIDATIVE DEMETHYLASE ALKBH2"/>
    <property type="match status" value="1"/>
</dbReference>
<keyword evidence="8" id="KW-0223">Dioxygenase</keyword>
<dbReference type="AlphaFoldDB" id="A0AAW1APR6"/>
<keyword evidence="6" id="KW-0227">DNA damage</keyword>
<feature type="compositionally biased region" description="Basic and acidic residues" evidence="29">
    <location>
        <begin position="146"/>
        <end position="156"/>
    </location>
</feature>
<dbReference type="PANTHER" id="PTHR31573">
    <property type="entry name" value="ALPHA-KETOGLUTARATE-DEPENDENT DIOXYGENASE ALKB HOMOLOG 2"/>
    <property type="match status" value="1"/>
</dbReference>
<evidence type="ECO:0000256" key="6">
    <source>
        <dbReference type="ARBA" id="ARBA00022763"/>
    </source>
</evidence>
<dbReference type="Gene3D" id="2.60.120.590">
    <property type="entry name" value="Alpha-ketoglutarate-dependent dioxygenase AlkB-like"/>
    <property type="match status" value="1"/>
</dbReference>
<evidence type="ECO:0000256" key="7">
    <source>
        <dbReference type="ARBA" id="ARBA00022842"/>
    </source>
</evidence>
<evidence type="ECO:0000256" key="27">
    <source>
        <dbReference type="ARBA" id="ARBA00081727"/>
    </source>
</evidence>
<evidence type="ECO:0000256" key="18">
    <source>
        <dbReference type="ARBA" id="ARBA00051755"/>
    </source>
</evidence>
<evidence type="ECO:0000256" key="15">
    <source>
        <dbReference type="ARBA" id="ARBA00051189"/>
    </source>
</evidence>
<keyword evidence="5" id="KW-0479">Metal-binding</keyword>
<keyword evidence="32" id="KW-1185">Reference proteome</keyword>
<comment type="catalytic activity">
    <reaction evidence="14">
        <text>an N(3)-methyl-2'-deoxycytidine in single-stranded DNA + 2-oxoglutarate + O2 = a 2'-deoxycytidine in single-stranded DNA + formaldehyde + succinate + CO2 + H(+)</text>
        <dbReference type="Rhea" id="RHEA:70435"/>
        <dbReference type="Rhea" id="RHEA-COMP:12846"/>
        <dbReference type="Rhea" id="RHEA-COMP:17894"/>
        <dbReference type="ChEBI" id="CHEBI:15378"/>
        <dbReference type="ChEBI" id="CHEBI:15379"/>
        <dbReference type="ChEBI" id="CHEBI:16526"/>
        <dbReference type="ChEBI" id="CHEBI:16810"/>
        <dbReference type="ChEBI" id="CHEBI:16842"/>
        <dbReference type="ChEBI" id="CHEBI:30031"/>
        <dbReference type="ChEBI" id="CHEBI:85452"/>
        <dbReference type="ChEBI" id="CHEBI:139075"/>
    </reaction>
    <physiologicalReaction direction="left-to-right" evidence="14">
        <dbReference type="Rhea" id="RHEA:70436"/>
    </physiologicalReaction>
</comment>
<feature type="binding site" evidence="28">
    <location>
        <position position="270"/>
    </location>
    <ligand>
        <name>2-oxoglutarate</name>
        <dbReference type="ChEBI" id="CHEBI:16810"/>
    </ligand>
</feature>
<dbReference type="Pfam" id="PF13532">
    <property type="entry name" value="2OG-FeII_Oxy_2"/>
    <property type="match status" value="1"/>
</dbReference>
<dbReference type="InterPro" id="IPR027450">
    <property type="entry name" value="AlkB-like"/>
</dbReference>
<dbReference type="Proteomes" id="UP001474421">
    <property type="component" value="Unassembled WGS sequence"/>
</dbReference>
<reference evidence="31 32" key="1">
    <citation type="journal article" date="2024" name="Proc. Natl. Acad. Sci. U.S.A.">
        <title>The genetic regulatory architecture and epigenomic basis for age-related changes in rattlesnake venom.</title>
        <authorList>
            <person name="Hogan M.P."/>
            <person name="Holding M.L."/>
            <person name="Nystrom G.S."/>
            <person name="Colston T.J."/>
            <person name="Bartlett D.A."/>
            <person name="Mason A.J."/>
            <person name="Ellsworth S.A."/>
            <person name="Rautsaw R.M."/>
            <person name="Lawrence K.C."/>
            <person name="Strickland J.L."/>
            <person name="He B."/>
            <person name="Fraser P."/>
            <person name="Margres M.J."/>
            <person name="Gilbert D.M."/>
            <person name="Gibbs H.L."/>
            <person name="Parkinson C.L."/>
            <person name="Rokyta D.R."/>
        </authorList>
    </citation>
    <scope>NUCLEOTIDE SEQUENCE [LARGE SCALE GENOMIC DNA]</scope>
    <source>
        <strain evidence="31">DRR0105</strain>
    </source>
</reference>
<evidence type="ECO:0000256" key="12">
    <source>
        <dbReference type="ARBA" id="ARBA00023242"/>
    </source>
</evidence>
<dbReference type="GO" id="GO:0005654">
    <property type="term" value="C:nucleoplasm"/>
    <property type="evidence" value="ECO:0007669"/>
    <property type="project" value="UniProtKB-SubCell"/>
</dbReference>
<dbReference type="InterPro" id="IPR005123">
    <property type="entry name" value="Oxoglu/Fe-dep_dioxygenase_dom"/>
</dbReference>
<dbReference type="GO" id="GO:0051747">
    <property type="term" value="F:cytosine C-5 DNA demethylase activity"/>
    <property type="evidence" value="ECO:0007669"/>
    <property type="project" value="UniProtKB-ARBA"/>
</dbReference>
<comment type="catalytic activity">
    <reaction evidence="13">
        <text>an N(1)-methyl-2'-deoxyadenosine in single-stranded DNA + 2-oxoglutarate + O2 = a 2'-deoxyadenosine in single-stranded DNA + formaldehyde + succinate + CO2 + H(+)</text>
        <dbReference type="Rhea" id="RHEA:70447"/>
        <dbReference type="Rhea" id="RHEA-COMP:17895"/>
        <dbReference type="Rhea" id="RHEA-COMP:17896"/>
        <dbReference type="ChEBI" id="CHEBI:15378"/>
        <dbReference type="ChEBI" id="CHEBI:15379"/>
        <dbReference type="ChEBI" id="CHEBI:16526"/>
        <dbReference type="ChEBI" id="CHEBI:16810"/>
        <dbReference type="ChEBI" id="CHEBI:16842"/>
        <dbReference type="ChEBI" id="CHEBI:30031"/>
        <dbReference type="ChEBI" id="CHEBI:90615"/>
        <dbReference type="ChEBI" id="CHEBI:139096"/>
    </reaction>
    <physiologicalReaction direction="left-to-right" evidence="13">
        <dbReference type="Rhea" id="RHEA:70448"/>
    </physiologicalReaction>
</comment>
<comment type="catalytic activity">
    <reaction evidence="20">
        <text>a 1,N(6)-etheno-2'-deoxyadenosine in double-stranded DNA + 2-oxoglutarate + O2 + H2O = a 2'-deoxyadenosine in double-stranded DNA + glyoxal + succinate + CO2</text>
        <dbReference type="Rhea" id="RHEA:70463"/>
        <dbReference type="Rhea" id="RHEA-COMP:17897"/>
        <dbReference type="Rhea" id="RHEA-COMP:17903"/>
        <dbReference type="ChEBI" id="CHEBI:15377"/>
        <dbReference type="ChEBI" id="CHEBI:15379"/>
        <dbReference type="ChEBI" id="CHEBI:16526"/>
        <dbReference type="ChEBI" id="CHEBI:16810"/>
        <dbReference type="ChEBI" id="CHEBI:30031"/>
        <dbReference type="ChEBI" id="CHEBI:34779"/>
        <dbReference type="ChEBI" id="CHEBI:90615"/>
        <dbReference type="ChEBI" id="CHEBI:189583"/>
    </reaction>
    <physiologicalReaction direction="left-to-right" evidence="20">
        <dbReference type="Rhea" id="RHEA:70464"/>
    </physiologicalReaction>
</comment>
<evidence type="ECO:0000256" key="14">
    <source>
        <dbReference type="ARBA" id="ARBA00051165"/>
    </source>
</evidence>
<keyword evidence="9" id="KW-0560">Oxidoreductase</keyword>
<comment type="cofactor">
    <cofactor evidence="1">
        <name>Fe(2+)</name>
        <dbReference type="ChEBI" id="CHEBI:29033"/>
    </cofactor>
</comment>
<feature type="binding site" evidence="28">
    <location>
        <position position="363"/>
    </location>
    <ligand>
        <name>2-oxoglutarate</name>
        <dbReference type="ChEBI" id="CHEBI:16810"/>
    </ligand>
</feature>
<dbReference type="GO" id="GO:0035516">
    <property type="term" value="F:broad specificity oxidative DNA demethylase activity"/>
    <property type="evidence" value="ECO:0007669"/>
    <property type="project" value="UniProtKB-EC"/>
</dbReference>
<comment type="catalytic activity">
    <reaction evidence="15">
        <text>a 1,N(6)-etheno-2'-deoxyadenosine in single-stranded DNA + 2-oxoglutarate + O2 + H2O = a 2'-deoxyadenosine in single-stranded DNA + glyoxal + succinate + CO2</text>
        <dbReference type="Rhea" id="RHEA:70459"/>
        <dbReference type="Rhea" id="RHEA-COMP:17896"/>
        <dbReference type="Rhea" id="RHEA-COMP:17904"/>
        <dbReference type="ChEBI" id="CHEBI:15377"/>
        <dbReference type="ChEBI" id="CHEBI:15379"/>
        <dbReference type="ChEBI" id="CHEBI:16526"/>
        <dbReference type="ChEBI" id="CHEBI:16810"/>
        <dbReference type="ChEBI" id="CHEBI:30031"/>
        <dbReference type="ChEBI" id="CHEBI:34779"/>
        <dbReference type="ChEBI" id="CHEBI:90615"/>
        <dbReference type="ChEBI" id="CHEBI:189583"/>
    </reaction>
    <physiologicalReaction direction="left-to-right" evidence="15">
        <dbReference type="Rhea" id="RHEA:70460"/>
    </physiologicalReaction>
</comment>
<feature type="region of interest" description="Disordered" evidence="29">
    <location>
        <begin position="120"/>
        <end position="166"/>
    </location>
</feature>
<evidence type="ECO:0000256" key="5">
    <source>
        <dbReference type="ARBA" id="ARBA00022723"/>
    </source>
</evidence>
<dbReference type="GO" id="GO:0008198">
    <property type="term" value="F:ferrous iron binding"/>
    <property type="evidence" value="ECO:0007669"/>
    <property type="project" value="TreeGrafter"/>
</dbReference>
<comment type="subcellular location">
    <subcellularLocation>
        <location evidence="2">Nucleus</location>
        <location evidence="2">Nucleolus</location>
    </subcellularLocation>
    <subcellularLocation>
        <location evidence="3">Nucleus</location>
        <location evidence="3">Nucleoplasm</location>
    </subcellularLocation>
</comment>